<dbReference type="GO" id="GO:0005743">
    <property type="term" value="C:mitochondrial inner membrane"/>
    <property type="evidence" value="ECO:0007669"/>
    <property type="project" value="UniProtKB-SubCell"/>
</dbReference>
<evidence type="ECO:0000256" key="11">
    <source>
        <dbReference type="ARBA" id="ARBA00023136"/>
    </source>
</evidence>
<evidence type="ECO:0000313" key="15">
    <source>
        <dbReference type="Proteomes" id="UP000001646"/>
    </source>
</evidence>
<protein>
    <recommendedName>
        <fullName evidence="12">Cytochrome c oxidase subunit 7A2, mitochondrial</fullName>
    </recommendedName>
    <alternativeName>
        <fullName evidence="13">Cytochrome c oxidase subunit VIIa-liver/heart</fullName>
    </alternativeName>
</protein>
<keyword evidence="10" id="KW-0496">Mitochondrion</keyword>
<dbReference type="FunFam" id="4.10.91.10:FF:000001">
    <property type="entry name" value="Cytochrome c oxidase subunit 7A1, mitochondrial"/>
    <property type="match status" value="1"/>
</dbReference>
<evidence type="ECO:0000256" key="4">
    <source>
        <dbReference type="ARBA" id="ARBA00022692"/>
    </source>
</evidence>
<evidence type="ECO:0000256" key="3">
    <source>
        <dbReference type="ARBA" id="ARBA00009331"/>
    </source>
</evidence>
<evidence type="ECO:0000256" key="1">
    <source>
        <dbReference type="ARBA" id="ARBA00004434"/>
    </source>
</evidence>
<reference evidence="14 15" key="1">
    <citation type="submission" date="2009-12" db="EMBL/GenBank/DDBJ databases">
        <title>The Genome Sequence of Anolis carolinensis (Green Anole Lizard).</title>
        <authorList>
            <consortium name="The Genome Sequencing Platform"/>
            <person name="Di Palma F."/>
            <person name="Alfoldi J."/>
            <person name="Heiman D."/>
            <person name="Young S."/>
            <person name="Grabherr M."/>
            <person name="Johnson J."/>
            <person name="Lander E.S."/>
            <person name="Lindblad-Toh K."/>
        </authorList>
    </citation>
    <scope>NUCLEOTIDE SEQUENCE [LARGE SCALE GENOMIC DNA]</scope>
    <source>
        <strain evidence="14 15">JBL SC #1</strain>
    </source>
</reference>
<keyword evidence="9" id="KW-0560">Oxidoreductase</keyword>
<dbReference type="PANTHER" id="PTHR10510:SF15">
    <property type="entry name" value="CYTOCHROME C OXIDASE SUBUNIT 7A2, MITOCHONDRIAL"/>
    <property type="match status" value="1"/>
</dbReference>
<keyword evidence="8" id="KW-0007">Acetylation</keyword>
<evidence type="ECO:0000256" key="8">
    <source>
        <dbReference type="ARBA" id="ARBA00022990"/>
    </source>
</evidence>
<organism evidence="14 15">
    <name type="scientific">Anolis carolinensis</name>
    <name type="common">Green anole</name>
    <name type="synonym">American chameleon</name>
    <dbReference type="NCBI Taxonomy" id="28377"/>
    <lineage>
        <taxon>Eukaryota</taxon>
        <taxon>Metazoa</taxon>
        <taxon>Chordata</taxon>
        <taxon>Craniata</taxon>
        <taxon>Vertebrata</taxon>
        <taxon>Euteleostomi</taxon>
        <taxon>Lepidosauria</taxon>
        <taxon>Squamata</taxon>
        <taxon>Bifurcata</taxon>
        <taxon>Unidentata</taxon>
        <taxon>Episquamata</taxon>
        <taxon>Toxicofera</taxon>
        <taxon>Iguania</taxon>
        <taxon>Dactyloidae</taxon>
        <taxon>Anolis</taxon>
    </lineage>
</organism>
<reference evidence="14" key="3">
    <citation type="submission" date="2025-09" db="UniProtKB">
        <authorList>
            <consortium name="Ensembl"/>
        </authorList>
    </citation>
    <scope>IDENTIFICATION</scope>
</reference>
<dbReference type="SUPFAM" id="SSF81419">
    <property type="entry name" value="Mitochondrial cytochrome c oxidase subunit VIIa"/>
    <property type="match status" value="1"/>
</dbReference>
<evidence type="ECO:0000256" key="9">
    <source>
        <dbReference type="ARBA" id="ARBA00023002"/>
    </source>
</evidence>
<dbReference type="GeneTree" id="ENSGT00940000154550"/>
<sequence>SEAWISETVPVFGLDWMALVDFSNSVFCLQGSIIRNAPHIAFLLQALRQISQKAISTAPRRQITNRVPEYQKLFQEDNGIPVYLKGGVMDTILYRITMSLSIFGKTYKSWN</sequence>
<evidence type="ECO:0000256" key="13">
    <source>
        <dbReference type="ARBA" id="ARBA00042325"/>
    </source>
</evidence>
<proteinExistence type="inferred from homology"/>
<dbReference type="Gene3D" id="4.10.91.10">
    <property type="entry name" value="Cytochrome c oxidase, subunit VIIa"/>
    <property type="match status" value="1"/>
</dbReference>
<keyword evidence="5" id="KW-0999">Mitochondrion inner membrane</keyword>
<evidence type="ECO:0000313" key="14">
    <source>
        <dbReference type="Ensembl" id="ENSACAP00000038372.1"/>
    </source>
</evidence>
<evidence type="ECO:0000256" key="10">
    <source>
        <dbReference type="ARBA" id="ARBA00023128"/>
    </source>
</evidence>
<dbReference type="Pfam" id="PF02238">
    <property type="entry name" value="COX7a"/>
    <property type="match status" value="1"/>
</dbReference>
<keyword evidence="11" id="KW-0472">Membrane</keyword>
<keyword evidence="6" id="KW-0809">Transit peptide</keyword>
<dbReference type="CDD" id="cd00928">
    <property type="entry name" value="Cyt_c_Oxidase_VIIa"/>
    <property type="match status" value="1"/>
</dbReference>
<comment type="similarity">
    <text evidence="3">Belongs to the cytochrome c oxidase VIIa family.</text>
</comment>
<dbReference type="GO" id="GO:0045277">
    <property type="term" value="C:respiratory chain complex IV"/>
    <property type="evidence" value="ECO:0007669"/>
    <property type="project" value="InterPro"/>
</dbReference>
<keyword evidence="15" id="KW-1185">Reference proteome</keyword>
<keyword evidence="7" id="KW-1133">Transmembrane helix</keyword>
<dbReference type="InterPro" id="IPR003177">
    <property type="entry name" value="Cytc_oxidase_su7a_met"/>
</dbReference>
<dbReference type="AlphaFoldDB" id="A0A803TT32"/>
<evidence type="ECO:0000256" key="2">
    <source>
        <dbReference type="ARBA" id="ARBA00004673"/>
    </source>
</evidence>
<dbReference type="InterPro" id="IPR039297">
    <property type="entry name" value="COX7a"/>
</dbReference>
<name>A0A803TT32_ANOCA</name>
<evidence type="ECO:0000256" key="7">
    <source>
        <dbReference type="ARBA" id="ARBA00022989"/>
    </source>
</evidence>
<comment type="subcellular location">
    <subcellularLocation>
        <location evidence="1">Mitochondrion inner membrane</location>
        <topology evidence="1">Single-pass membrane protein</topology>
    </subcellularLocation>
</comment>
<dbReference type="InParanoid" id="A0A803TT32"/>
<dbReference type="GO" id="GO:0006123">
    <property type="term" value="P:mitochondrial electron transport, cytochrome c to oxygen"/>
    <property type="evidence" value="ECO:0007669"/>
    <property type="project" value="InterPro"/>
</dbReference>
<reference evidence="14" key="2">
    <citation type="submission" date="2025-08" db="UniProtKB">
        <authorList>
            <consortium name="Ensembl"/>
        </authorList>
    </citation>
    <scope>IDENTIFICATION</scope>
</reference>
<comment type="pathway">
    <text evidence="2">Energy metabolism; oxidative phosphorylation.</text>
</comment>
<dbReference type="Proteomes" id="UP000001646">
    <property type="component" value="Chromosome 1"/>
</dbReference>
<dbReference type="InterPro" id="IPR036539">
    <property type="entry name" value="Cyt_c_oxidase_su7a_sf"/>
</dbReference>
<dbReference type="PANTHER" id="PTHR10510">
    <property type="entry name" value="CYTOCHROME C OXIDASE POLYPEPTIDE 7A"/>
    <property type="match status" value="1"/>
</dbReference>
<keyword evidence="4" id="KW-0812">Transmembrane</keyword>
<evidence type="ECO:0000256" key="12">
    <source>
        <dbReference type="ARBA" id="ARBA00040282"/>
    </source>
</evidence>
<evidence type="ECO:0000256" key="6">
    <source>
        <dbReference type="ARBA" id="ARBA00022946"/>
    </source>
</evidence>
<gene>
    <name evidence="14" type="primary">COX7A2</name>
</gene>
<dbReference type="Ensembl" id="ENSACAT00000044848.1">
    <property type="protein sequence ID" value="ENSACAP00000038372.1"/>
    <property type="gene ID" value="ENSACAG00000042418.1"/>
</dbReference>
<accession>A0A803TT32</accession>
<evidence type="ECO:0000256" key="5">
    <source>
        <dbReference type="ARBA" id="ARBA00022792"/>
    </source>
</evidence>
<dbReference type="GO" id="GO:0016491">
    <property type="term" value="F:oxidoreductase activity"/>
    <property type="evidence" value="ECO:0007669"/>
    <property type="project" value="UniProtKB-KW"/>
</dbReference>